<sequence length="487" mass="52999">MNPRTCLVTGATGYIGGRLAPRLIAAGHTVRALARTPEKLADAPWAGDDVVVKGDLSDRDSLDRAFQGVDVVYHLVHSMGLSEDFMAEERESATNVAKAAQHAGVSRIVYLSGLHPTGKDLSQHLTSRVEVGEILMASGIETIVLQAGVVIGTGSASFELIRHLTDRLPVMTTPRWVHNTIQPISVHDAMHYLVEAATADVPESRTWDIGGTEVFEYGDMMQIYAEAAGLRRRRMIVLPYLTPSIASRWVRLVTPVPGGLARPLIESLECDAVMHDHDIDTVIPRPEGGLQTYREALDAALDRVRRADTDNDWSNADASVAAAEPLPSDPTWAGEDVFTDTRSLSSSATPEALWDVVEGLGGENGWYSLESAWTARALIDSVAGGPGVRRTRPSGTPEVGDALDWWRVEAIEPGALLRLRAETKMPGTAWLELRVVPDGSGSRLEQKTIFYARGLAGLAHWYGQLPFHKVVFSRMLHNIVAKAESRS</sequence>
<dbReference type="EMBL" id="CP108021">
    <property type="protein sequence ID" value="WUM18647.1"/>
    <property type="molecule type" value="Genomic_DNA"/>
</dbReference>
<dbReference type="RefSeq" id="WP_328856253.1">
    <property type="nucleotide sequence ID" value="NZ_CP108021.1"/>
</dbReference>
<dbReference type="InterPro" id="IPR051783">
    <property type="entry name" value="NAD(P)-dependent_oxidoreduct"/>
</dbReference>
<dbReference type="SUPFAM" id="SSF55961">
    <property type="entry name" value="Bet v1-like"/>
    <property type="match status" value="1"/>
</dbReference>
<organism evidence="2 3">
    <name type="scientific">Williamsia herbipolensis</name>
    <dbReference type="NCBI Taxonomy" id="1603258"/>
    <lineage>
        <taxon>Bacteria</taxon>
        <taxon>Bacillati</taxon>
        <taxon>Actinomycetota</taxon>
        <taxon>Actinomycetes</taxon>
        <taxon>Mycobacteriales</taxon>
        <taxon>Nocardiaceae</taxon>
        <taxon>Williamsia</taxon>
    </lineage>
</organism>
<dbReference type="GO" id="GO:0005737">
    <property type="term" value="C:cytoplasm"/>
    <property type="evidence" value="ECO:0007669"/>
    <property type="project" value="TreeGrafter"/>
</dbReference>
<evidence type="ECO:0000313" key="2">
    <source>
        <dbReference type="EMBL" id="WUM18647.1"/>
    </source>
</evidence>
<dbReference type="InterPro" id="IPR021295">
    <property type="entry name" value="DUF2867"/>
</dbReference>
<dbReference type="GO" id="GO:0004029">
    <property type="term" value="F:aldehyde dehydrogenase (NAD+) activity"/>
    <property type="evidence" value="ECO:0007669"/>
    <property type="project" value="TreeGrafter"/>
</dbReference>
<name>A0AAU4JXV4_9NOCA</name>
<keyword evidence="3" id="KW-1185">Reference proteome</keyword>
<dbReference type="InterPro" id="IPR016040">
    <property type="entry name" value="NAD(P)-bd_dom"/>
</dbReference>
<dbReference type="Pfam" id="PF13460">
    <property type="entry name" value="NAD_binding_10"/>
    <property type="match status" value="1"/>
</dbReference>
<dbReference type="PANTHER" id="PTHR48079">
    <property type="entry name" value="PROTEIN YEEZ"/>
    <property type="match status" value="1"/>
</dbReference>
<accession>A0AAU4JXV4</accession>
<dbReference type="Pfam" id="PF11066">
    <property type="entry name" value="DUF2867"/>
    <property type="match status" value="1"/>
</dbReference>
<dbReference type="AlphaFoldDB" id="A0AAU4JXV4"/>
<protein>
    <submittedName>
        <fullName evidence="2">SDR family oxidoreductase</fullName>
    </submittedName>
</protein>
<reference evidence="2 3" key="1">
    <citation type="submission" date="2022-10" db="EMBL/GenBank/DDBJ databases">
        <title>The complete genomes of actinobacterial strains from the NBC collection.</title>
        <authorList>
            <person name="Joergensen T.S."/>
            <person name="Alvarez Arevalo M."/>
            <person name="Sterndorff E.B."/>
            <person name="Faurdal D."/>
            <person name="Vuksanovic O."/>
            <person name="Mourched A.-S."/>
            <person name="Charusanti P."/>
            <person name="Shaw S."/>
            <person name="Blin K."/>
            <person name="Weber T."/>
        </authorList>
    </citation>
    <scope>NUCLEOTIDE SEQUENCE [LARGE SCALE GENOMIC DNA]</scope>
    <source>
        <strain evidence="2 3">NBC_00319</strain>
    </source>
</reference>
<evidence type="ECO:0000313" key="3">
    <source>
        <dbReference type="Proteomes" id="UP001432128"/>
    </source>
</evidence>
<feature type="domain" description="NAD(P)-binding" evidence="1">
    <location>
        <begin position="10"/>
        <end position="117"/>
    </location>
</feature>
<proteinExistence type="predicted"/>
<gene>
    <name evidence="2" type="ORF">OG579_12945</name>
</gene>
<dbReference type="PANTHER" id="PTHR48079:SF6">
    <property type="entry name" value="NAD(P)-BINDING DOMAIN-CONTAINING PROTEIN-RELATED"/>
    <property type="match status" value="1"/>
</dbReference>
<dbReference type="SUPFAM" id="SSF51735">
    <property type="entry name" value="NAD(P)-binding Rossmann-fold domains"/>
    <property type="match status" value="1"/>
</dbReference>
<dbReference type="Gene3D" id="3.40.50.720">
    <property type="entry name" value="NAD(P)-binding Rossmann-like Domain"/>
    <property type="match status" value="1"/>
</dbReference>
<dbReference type="InterPro" id="IPR036291">
    <property type="entry name" value="NAD(P)-bd_dom_sf"/>
</dbReference>
<evidence type="ECO:0000259" key="1">
    <source>
        <dbReference type="Pfam" id="PF13460"/>
    </source>
</evidence>
<dbReference type="Proteomes" id="UP001432128">
    <property type="component" value="Chromosome"/>
</dbReference>
<dbReference type="KEGG" id="whr:OG579_12945"/>